<dbReference type="PROSITE" id="PS51257">
    <property type="entry name" value="PROKAR_LIPOPROTEIN"/>
    <property type="match status" value="1"/>
</dbReference>
<protein>
    <submittedName>
        <fullName evidence="2">Uncharacterized protein</fullName>
    </submittedName>
</protein>
<proteinExistence type="predicted"/>
<gene>
    <name evidence="3" type="ORF">PF001_g27630</name>
    <name evidence="2" type="ORF">PF009_g30765</name>
</gene>
<sequence length="53" mass="5610">MSWRSGGRRGISGSSFSTRPSLPIWTCLVSACCCSDSVGIARSLSIRCVLFPG</sequence>
<evidence type="ECO:0000313" key="4">
    <source>
        <dbReference type="Proteomes" id="UP000429523"/>
    </source>
</evidence>
<dbReference type="EMBL" id="QXGE01003823">
    <property type="protein sequence ID" value="KAE9273157.1"/>
    <property type="molecule type" value="Genomic_DNA"/>
</dbReference>
<evidence type="ECO:0000256" key="1">
    <source>
        <dbReference type="SAM" id="MobiDB-lite"/>
    </source>
</evidence>
<feature type="compositionally biased region" description="Low complexity" evidence="1">
    <location>
        <begin position="1"/>
        <end position="19"/>
    </location>
</feature>
<accession>A0A6A3DBM1</accession>
<organism evidence="2 4">
    <name type="scientific">Phytophthora fragariae</name>
    <dbReference type="NCBI Taxonomy" id="53985"/>
    <lineage>
        <taxon>Eukaryota</taxon>
        <taxon>Sar</taxon>
        <taxon>Stramenopiles</taxon>
        <taxon>Oomycota</taxon>
        <taxon>Peronosporomycetes</taxon>
        <taxon>Peronosporales</taxon>
        <taxon>Peronosporaceae</taxon>
        <taxon>Phytophthora</taxon>
    </lineage>
</organism>
<dbReference type="AlphaFoldDB" id="A0A6A3DBM1"/>
<comment type="caution">
    <text evidence="2">The sequence shown here is derived from an EMBL/GenBank/DDBJ whole genome shotgun (WGS) entry which is preliminary data.</text>
</comment>
<evidence type="ECO:0000313" key="3">
    <source>
        <dbReference type="EMBL" id="KAE9273157.1"/>
    </source>
</evidence>
<evidence type="ECO:0000313" key="5">
    <source>
        <dbReference type="Proteomes" id="UP000437068"/>
    </source>
</evidence>
<feature type="region of interest" description="Disordered" evidence="1">
    <location>
        <begin position="1"/>
        <end position="20"/>
    </location>
</feature>
<dbReference type="EMBL" id="QXGF01005146">
    <property type="protein sequence ID" value="KAE8918922.1"/>
    <property type="molecule type" value="Genomic_DNA"/>
</dbReference>
<name>A0A6A3DBM1_9STRA</name>
<dbReference type="Proteomes" id="UP000437068">
    <property type="component" value="Unassembled WGS sequence"/>
</dbReference>
<dbReference type="Proteomes" id="UP000429523">
    <property type="component" value="Unassembled WGS sequence"/>
</dbReference>
<evidence type="ECO:0000313" key="2">
    <source>
        <dbReference type="EMBL" id="KAE8918922.1"/>
    </source>
</evidence>
<reference evidence="4 5" key="1">
    <citation type="submission" date="2018-08" db="EMBL/GenBank/DDBJ databases">
        <title>Genomic investigation of the strawberry pathogen Phytophthora fragariae indicates pathogenicity is determined by transcriptional variation in three key races.</title>
        <authorList>
            <person name="Adams T.M."/>
            <person name="Armitage A.D."/>
            <person name="Sobczyk M.K."/>
            <person name="Bates H.J."/>
            <person name="Dunwell J.M."/>
            <person name="Nellist C.F."/>
            <person name="Harrison R.J."/>
        </authorList>
    </citation>
    <scope>NUCLEOTIDE SEQUENCE [LARGE SCALE GENOMIC DNA]</scope>
    <source>
        <strain evidence="3 5">A4</strain>
        <strain evidence="2 4">NOV-9</strain>
    </source>
</reference>